<protein>
    <submittedName>
        <fullName evidence="3">Uncharacterized protein</fullName>
    </submittedName>
</protein>
<keyword evidence="2" id="KW-0472">Membrane</keyword>
<keyword evidence="2" id="KW-0812">Transmembrane</keyword>
<name>A0AAN8EUE4_TRICO</name>
<feature type="transmembrane region" description="Helical" evidence="2">
    <location>
        <begin position="70"/>
        <end position="95"/>
    </location>
</feature>
<dbReference type="EMBL" id="WIXE01021483">
    <property type="protein sequence ID" value="KAK5968346.1"/>
    <property type="molecule type" value="Genomic_DNA"/>
</dbReference>
<accession>A0AAN8EUE4</accession>
<feature type="compositionally biased region" description="Basic and acidic residues" evidence="1">
    <location>
        <begin position="1"/>
        <end position="18"/>
    </location>
</feature>
<sequence length="111" mass="12152">MSEDSSEGKTKTKTKSQDDSTGSESSKVQTGKTQKTTRSTMDSVRSKSIQLPTGIARTVPEQTSSSNSLILLHFFTSVIFIICICAYVFVIIRYIGKSNELSAKHNQAAKK</sequence>
<reference evidence="3 4" key="1">
    <citation type="submission" date="2019-10" db="EMBL/GenBank/DDBJ databases">
        <title>Assembly and Annotation for the nematode Trichostrongylus colubriformis.</title>
        <authorList>
            <person name="Martin J."/>
        </authorList>
    </citation>
    <scope>NUCLEOTIDE SEQUENCE [LARGE SCALE GENOMIC DNA]</scope>
    <source>
        <strain evidence="3">G859</strain>
        <tissue evidence="3">Whole worm</tissue>
    </source>
</reference>
<evidence type="ECO:0000313" key="3">
    <source>
        <dbReference type="EMBL" id="KAK5968346.1"/>
    </source>
</evidence>
<proteinExistence type="predicted"/>
<dbReference type="AlphaFoldDB" id="A0AAN8EUE4"/>
<organism evidence="3 4">
    <name type="scientific">Trichostrongylus colubriformis</name>
    <name type="common">Black scour worm</name>
    <dbReference type="NCBI Taxonomy" id="6319"/>
    <lineage>
        <taxon>Eukaryota</taxon>
        <taxon>Metazoa</taxon>
        <taxon>Ecdysozoa</taxon>
        <taxon>Nematoda</taxon>
        <taxon>Chromadorea</taxon>
        <taxon>Rhabditida</taxon>
        <taxon>Rhabditina</taxon>
        <taxon>Rhabditomorpha</taxon>
        <taxon>Strongyloidea</taxon>
        <taxon>Trichostrongylidae</taxon>
        <taxon>Trichostrongylus</taxon>
    </lineage>
</organism>
<feature type="region of interest" description="Disordered" evidence="1">
    <location>
        <begin position="1"/>
        <end position="51"/>
    </location>
</feature>
<evidence type="ECO:0000313" key="4">
    <source>
        <dbReference type="Proteomes" id="UP001331761"/>
    </source>
</evidence>
<gene>
    <name evidence="3" type="ORF">GCK32_006221</name>
</gene>
<comment type="caution">
    <text evidence="3">The sequence shown here is derived from an EMBL/GenBank/DDBJ whole genome shotgun (WGS) entry which is preliminary data.</text>
</comment>
<feature type="compositionally biased region" description="Polar residues" evidence="1">
    <location>
        <begin position="19"/>
        <end position="51"/>
    </location>
</feature>
<dbReference type="Proteomes" id="UP001331761">
    <property type="component" value="Unassembled WGS sequence"/>
</dbReference>
<keyword evidence="2" id="KW-1133">Transmembrane helix</keyword>
<evidence type="ECO:0000256" key="2">
    <source>
        <dbReference type="SAM" id="Phobius"/>
    </source>
</evidence>
<evidence type="ECO:0000256" key="1">
    <source>
        <dbReference type="SAM" id="MobiDB-lite"/>
    </source>
</evidence>
<keyword evidence="4" id="KW-1185">Reference proteome</keyword>